<evidence type="ECO:0000313" key="9">
    <source>
        <dbReference type="Proteomes" id="UP001163156"/>
    </source>
</evidence>
<dbReference type="InterPro" id="IPR033985">
    <property type="entry name" value="SusD-like_N"/>
</dbReference>
<dbReference type="RefSeq" id="WP_264808279.1">
    <property type="nucleotide sequence ID" value="NZ_CP110226.1"/>
</dbReference>
<dbReference type="Proteomes" id="UP001163156">
    <property type="component" value="Chromosome"/>
</dbReference>
<dbReference type="EMBL" id="CP110226">
    <property type="protein sequence ID" value="UZD21813.1"/>
    <property type="molecule type" value="Genomic_DNA"/>
</dbReference>
<organism evidence="8 9">
    <name type="scientific">Algoriphagus halophytocola</name>
    <dbReference type="NCBI Taxonomy" id="2991499"/>
    <lineage>
        <taxon>Bacteria</taxon>
        <taxon>Pseudomonadati</taxon>
        <taxon>Bacteroidota</taxon>
        <taxon>Cytophagia</taxon>
        <taxon>Cytophagales</taxon>
        <taxon>Cyclobacteriaceae</taxon>
        <taxon>Algoriphagus</taxon>
    </lineage>
</organism>
<keyword evidence="3" id="KW-0732">Signal</keyword>
<dbReference type="InterPro" id="IPR012944">
    <property type="entry name" value="SusD_RagB_dom"/>
</dbReference>
<comment type="subcellular location">
    <subcellularLocation>
        <location evidence="1">Cell outer membrane</location>
    </subcellularLocation>
</comment>
<evidence type="ECO:0000259" key="6">
    <source>
        <dbReference type="Pfam" id="PF07980"/>
    </source>
</evidence>
<accession>A0ABY6ME17</accession>
<evidence type="ECO:0000256" key="1">
    <source>
        <dbReference type="ARBA" id="ARBA00004442"/>
    </source>
</evidence>
<reference evidence="8" key="1">
    <citation type="submission" date="2022-10" db="EMBL/GenBank/DDBJ databases">
        <title>Algoriphagus sp. a novel bacteria isolate from halophytes salicornia europaea.</title>
        <authorList>
            <person name="Peng Y."/>
            <person name="Jiang L."/>
            <person name="Lee J."/>
        </authorList>
    </citation>
    <scope>NUCLEOTIDE SEQUENCE</scope>
    <source>
        <strain evidence="8">TR-M5</strain>
    </source>
</reference>
<evidence type="ECO:0000256" key="3">
    <source>
        <dbReference type="ARBA" id="ARBA00022729"/>
    </source>
</evidence>
<evidence type="ECO:0000256" key="5">
    <source>
        <dbReference type="ARBA" id="ARBA00023237"/>
    </source>
</evidence>
<dbReference type="SUPFAM" id="SSF48452">
    <property type="entry name" value="TPR-like"/>
    <property type="match status" value="1"/>
</dbReference>
<dbReference type="Gene3D" id="1.25.40.390">
    <property type="match status" value="1"/>
</dbReference>
<sequence>MKIKCSIGICLLFGLFACDSFLDEKPDKSIVVITSLKDVRSLLDNSVVFNRQGMLTGRSSDEFYITPAGLVPLNVTEKRTYLWMDDPFQGEMVNDWVTPYQQVFYANVALETLDDIKVDASAAIGELRGEALFHRSFAYFNLLQQFAPAYRLDGDNTGLLGIVLKQSAEVNEPAVRYSLQECYDQIEEDLLEAVDLLPATGLYKTRPNKAAALGLLARIYLVAFDFEGAAETALAALDYYEARLDFNEIDVDARFPFQTFGDETIFYSVQSSTRLNISREAFVAEELTELFKEGDLRIPAYFDEVDSGRYLYSGKHSGNVSFFGGISVGELELTAAEALARVGSYTEALEILNGFLARRFSPEYYEPANQSGLELVKKIIDERKLELFGRGIRWFDLRRLNQEPEFETVFVRERDGNAISILPNSPKYVFPIPDLEIERNGIEQNER</sequence>
<evidence type="ECO:0000256" key="2">
    <source>
        <dbReference type="ARBA" id="ARBA00006275"/>
    </source>
</evidence>
<dbReference type="PROSITE" id="PS51257">
    <property type="entry name" value="PROKAR_LIPOPROTEIN"/>
    <property type="match status" value="1"/>
</dbReference>
<dbReference type="Pfam" id="PF14322">
    <property type="entry name" value="SusD-like_3"/>
    <property type="match status" value="1"/>
</dbReference>
<dbReference type="InterPro" id="IPR011990">
    <property type="entry name" value="TPR-like_helical_dom_sf"/>
</dbReference>
<keyword evidence="5" id="KW-0998">Cell outer membrane</keyword>
<name>A0ABY6ME17_9BACT</name>
<proteinExistence type="inferred from homology"/>
<evidence type="ECO:0000313" key="8">
    <source>
        <dbReference type="EMBL" id="UZD21813.1"/>
    </source>
</evidence>
<keyword evidence="9" id="KW-1185">Reference proteome</keyword>
<evidence type="ECO:0000259" key="7">
    <source>
        <dbReference type="Pfam" id="PF14322"/>
    </source>
</evidence>
<gene>
    <name evidence="8" type="ORF">OM944_14190</name>
</gene>
<keyword evidence="4" id="KW-0472">Membrane</keyword>
<protein>
    <submittedName>
        <fullName evidence="8">RagB/SusD family nutrient uptake outer membrane protein</fullName>
    </submittedName>
</protein>
<feature type="domain" description="RagB/SusD" evidence="6">
    <location>
        <begin position="330"/>
        <end position="442"/>
    </location>
</feature>
<evidence type="ECO:0000256" key="4">
    <source>
        <dbReference type="ARBA" id="ARBA00023136"/>
    </source>
</evidence>
<dbReference type="Pfam" id="PF07980">
    <property type="entry name" value="SusD_RagB"/>
    <property type="match status" value="1"/>
</dbReference>
<comment type="similarity">
    <text evidence="2">Belongs to the SusD family.</text>
</comment>
<feature type="domain" description="SusD-like N-terminal" evidence="7">
    <location>
        <begin position="21"/>
        <end position="221"/>
    </location>
</feature>